<sequence>MVPSRVFVAGLTMIGLVGVAGCGGSSSEAAGSSVPVITPSSKASSTTSTSASPSPSGTAAGAPGVPEPARQHTAAGAEAFARYYIDLVNRLGQNPKPGVLEPLSLDSCKTCANFEDSAAYLSSHRERFSGPQFSIVRTYANLDPSNENVITAVVSPLKGARLDQSNHVLKTYPADANQGLVFGLDWKNGWRVSTIKTDPTATE</sequence>
<proteinExistence type="predicted"/>
<dbReference type="PROSITE" id="PS51257">
    <property type="entry name" value="PROKAR_LIPOPROTEIN"/>
    <property type="match status" value="1"/>
</dbReference>
<evidence type="ECO:0000313" key="3">
    <source>
        <dbReference type="Proteomes" id="UP000318297"/>
    </source>
</evidence>
<gene>
    <name evidence="2" type="ORF">BKA23_0640</name>
</gene>
<comment type="caution">
    <text evidence="2">The sequence shown here is derived from an EMBL/GenBank/DDBJ whole genome shotgun (WGS) entry which is preliminary data.</text>
</comment>
<organism evidence="2 3">
    <name type="scientific">Rudaeicoccus suwonensis</name>
    <dbReference type="NCBI Taxonomy" id="657409"/>
    <lineage>
        <taxon>Bacteria</taxon>
        <taxon>Bacillati</taxon>
        <taxon>Actinomycetota</taxon>
        <taxon>Actinomycetes</taxon>
        <taxon>Micrococcales</taxon>
        <taxon>Dermacoccaceae</taxon>
        <taxon>Rudaeicoccus</taxon>
    </lineage>
</organism>
<feature type="region of interest" description="Disordered" evidence="1">
    <location>
        <begin position="29"/>
        <end position="72"/>
    </location>
</feature>
<dbReference type="EMBL" id="VIVQ01000001">
    <property type="protein sequence ID" value="TWE11849.1"/>
    <property type="molecule type" value="Genomic_DNA"/>
</dbReference>
<evidence type="ECO:0008006" key="4">
    <source>
        <dbReference type="Google" id="ProtNLM"/>
    </source>
</evidence>
<protein>
    <recommendedName>
        <fullName evidence="4">Lipoprotein</fullName>
    </recommendedName>
</protein>
<evidence type="ECO:0000256" key="1">
    <source>
        <dbReference type="SAM" id="MobiDB-lite"/>
    </source>
</evidence>
<feature type="compositionally biased region" description="Low complexity" evidence="1">
    <location>
        <begin position="29"/>
        <end position="64"/>
    </location>
</feature>
<keyword evidence="3" id="KW-1185">Reference proteome</keyword>
<name>A0A561E8A9_9MICO</name>
<dbReference type="AlphaFoldDB" id="A0A561E8A9"/>
<dbReference type="Proteomes" id="UP000318297">
    <property type="component" value="Unassembled WGS sequence"/>
</dbReference>
<reference evidence="2 3" key="1">
    <citation type="submission" date="2019-06" db="EMBL/GenBank/DDBJ databases">
        <title>Sequencing the genomes of 1000 actinobacteria strains.</title>
        <authorList>
            <person name="Klenk H.-P."/>
        </authorList>
    </citation>
    <scope>NUCLEOTIDE SEQUENCE [LARGE SCALE GENOMIC DNA]</scope>
    <source>
        <strain evidence="2 3">DSM 19560</strain>
    </source>
</reference>
<evidence type="ECO:0000313" key="2">
    <source>
        <dbReference type="EMBL" id="TWE11849.1"/>
    </source>
</evidence>
<accession>A0A561E8A9</accession>